<dbReference type="EMBL" id="LVVK01000003">
    <property type="protein sequence ID" value="OPB45968.1"/>
    <property type="molecule type" value="Genomic_DNA"/>
</dbReference>
<protein>
    <submittedName>
        <fullName evidence="1">Uncharacterized protein</fullName>
    </submittedName>
</protein>
<keyword evidence="2" id="KW-1185">Reference proteome</keyword>
<organism evidence="1 2">
    <name type="scientific">Trichoderma guizhouense</name>
    <dbReference type="NCBI Taxonomy" id="1491466"/>
    <lineage>
        <taxon>Eukaryota</taxon>
        <taxon>Fungi</taxon>
        <taxon>Dikarya</taxon>
        <taxon>Ascomycota</taxon>
        <taxon>Pezizomycotina</taxon>
        <taxon>Sordariomycetes</taxon>
        <taxon>Hypocreomycetidae</taxon>
        <taxon>Hypocreales</taxon>
        <taxon>Hypocreaceae</taxon>
        <taxon>Trichoderma</taxon>
    </lineage>
</organism>
<reference evidence="1 2" key="1">
    <citation type="submission" date="2016-04" db="EMBL/GenBank/DDBJ databases">
        <title>Multiple horizontal gene transfer events from other fungi enriched the ability of the initially mycotrophic fungus Trichoderma (Ascomycota) to feed on dead plant biomass.</title>
        <authorList>
            <person name="Atanasova L."/>
            <person name="Chenthamara K."/>
            <person name="Zhang J."/>
            <person name="Grujic M."/>
            <person name="Henrissat B."/>
            <person name="Kuo A."/>
            <person name="Aertz A."/>
            <person name="Salamov A."/>
            <person name="Lipzen A."/>
            <person name="Labutti K."/>
            <person name="Barry K."/>
            <person name="Miao Y."/>
            <person name="Rahimi M.J."/>
            <person name="Shen Q."/>
            <person name="Grigoriev I.V."/>
            <person name="Kubicek C.P."/>
            <person name="Druzhinina I.S."/>
        </authorList>
    </citation>
    <scope>NUCLEOTIDE SEQUENCE [LARGE SCALE GENOMIC DNA]</scope>
    <source>
        <strain evidence="1 2">NJAU 4742</strain>
    </source>
</reference>
<accession>A0A1T3CXY4</accession>
<gene>
    <name evidence="1" type="ORF">A0O28_0060880</name>
</gene>
<comment type="caution">
    <text evidence="1">The sequence shown here is derived from an EMBL/GenBank/DDBJ whole genome shotgun (WGS) entry which is preliminary data.</text>
</comment>
<dbReference type="AlphaFoldDB" id="A0A1T3CXY4"/>
<proteinExistence type="predicted"/>
<dbReference type="Proteomes" id="UP000191004">
    <property type="component" value="Unassembled WGS sequence"/>
</dbReference>
<name>A0A1T3CXY4_9HYPO</name>
<sequence length="286" mass="31488">MSSKTSSKTWFIPPGTTFTPDGIIRLGTVIKDFRRPTLVLLELEALALTDPKFSIPPIEIVPEKDHKHSRSLNSSGGGGIWAKFLDLASASLRLELRTRYRLDYSSVDHDIHQFKRNLTPEALEVIVNQPAVRQHMDTGLYGKRPVYIVAGLRVTKTSMAVTMEKGYTRAGGVSAGVSVMAPVEIGADIHGGRKKDNVDSWETAPGIIFAYSLHVIREKGAGNVESEILSRRTAFMTGIGEEEVEMESVEVLLEDLLENPEEDKSDLVKHSIGQNTCISFAPSREA</sequence>
<evidence type="ECO:0000313" key="2">
    <source>
        <dbReference type="Proteomes" id="UP000191004"/>
    </source>
</evidence>
<evidence type="ECO:0000313" key="1">
    <source>
        <dbReference type="EMBL" id="OPB45968.1"/>
    </source>
</evidence>